<evidence type="ECO:0000313" key="2">
    <source>
        <dbReference type="Proteomes" id="UP000011713"/>
    </source>
</evidence>
<organism evidence="1 2">
    <name type="scientific">Hyaloperonospora arabidopsidis (strain Emoy2)</name>
    <name type="common">Downy mildew agent</name>
    <name type="synonym">Peronospora arabidopsidis</name>
    <dbReference type="NCBI Taxonomy" id="559515"/>
    <lineage>
        <taxon>Eukaryota</taxon>
        <taxon>Sar</taxon>
        <taxon>Stramenopiles</taxon>
        <taxon>Oomycota</taxon>
        <taxon>Peronosporomycetes</taxon>
        <taxon>Peronosporales</taxon>
        <taxon>Peronosporaceae</taxon>
        <taxon>Hyaloperonospora</taxon>
    </lineage>
</organism>
<sequence length="217" mass="24173">MQTLVEGQTLLHDGRYRFFATHRQRHEVHARRSSTQSLLLVPCLSFLSLSAHFCYQRLDVQHERQVAIKCVRQQELNALGEREVVILRQINDRDAAGACAGSPVPEVGRWGPWRHALSGARAAPNQTLRWKVARDCERMDCDRGSVGSRAGYSRSDGGDWLVGYTALVQDVLFQLAFVLKHQQRRLDTGVEVDHIGSHGLLISGVQGVGKSLALVAL</sequence>
<dbReference type="EnsemblProtists" id="HpaT808717">
    <property type="protein sequence ID" value="HpaP808717"/>
    <property type="gene ID" value="HpaG808717"/>
</dbReference>
<proteinExistence type="predicted"/>
<protein>
    <submittedName>
        <fullName evidence="1">Uncharacterized protein</fullName>
    </submittedName>
</protein>
<name>M4BQM8_HYAAE</name>
<dbReference type="InParanoid" id="M4BQM8"/>
<dbReference type="VEuPathDB" id="FungiDB:HpaG808717"/>
<keyword evidence="2" id="KW-1185">Reference proteome</keyword>
<dbReference type="eggNOG" id="KOG0671">
    <property type="taxonomic scope" value="Eukaryota"/>
</dbReference>
<dbReference type="AlphaFoldDB" id="M4BQM8"/>
<dbReference type="Proteomes" id="UP000011713">
    <property type="component" value="Unassembled WGS sequence"/>
</dbReference>
<reference evidence="2" key="1">
    <citation type="journal article" date="2010" name="Science">
        <title>Signatures of adaptation to obligate biotrophy in the Hyaloperonospora arabidopsidis genome.</title>
        <authorList>
            <person name="Baxter L."/>
            <person name="Tripathy S."/>
            <person name="Ishaque N."/>
            <person name="Boot N."/>
            <person name="Cabral A."/>
            <person name="Kemen E."/>
            <person name="Thines M."/>
            <person name="Ah-Fong A."/>
            <person name="Anderson R."/>
            <person name="Badejoko W."/>
            <person name="Bittner-Eddy P."/>
            <person name="Boore J.L."/>
            <person name="Chibucos M.C."/>
            <person name="Coates M."/>
            <person name="Dehal P."/>
            <person name="Delehaunty K."/>
            <person name="Dong S."/>
            <person name="Downton P."/>
            <person name="Dumas B."/>
            <person name="Fabro G."/>
            <person name="Fronick C."/>
            <person name="Fuerstenberg S.I."/>
            <person name="Fulton L."/>
            <person name="Gaulin E."/>
            <person name="Govers F."/>
            <person name="Hughes L."/>
            <person name="Humphray S."/>
            <person name="Jiang R.H."/>
            <person name="Judelson H."/>
            <person name="Kamoun S."/>
            <person name="Kyung K."/>
            <person name="Meijer H."/>
            <person name="Minx P."/>
            <person name="Morris P."/>
            <person name="Nelson J."/>
            <person name="Phuntumart V."/>
            <person name="Qutob D."/>
            <person name="Rehmany A."/>
            <person name="Rougon-Cardoso A."/>
            <person name="Ryden P."/>
            <person name="Torto-Alalibo T."/>
            <person name="Studholme D."/>
            <person name="Wang Y."/>
            <person name="Win J."/>
            <person name="Wood J."/>
            <person name="Clifton S.W."/>
            <person name="Rogers J."/>
            <person name="Van den Ackerveken G."/>
            <person name="Jones J.D."/>
            <person name="McDowell J.M."/>
            <person name="Beynon J."/>
            <person name="Tyler B.M."/>
        </authorList>
    </citation>
    <scope>NUCLEOTIDE SEQUENCE [LARGE SCALE GENOMIC DNA]</scope>
    <source>
        <strain evidence="2">Emoy2</strain>
    </source>
</reference>
<evidence type="ECO:0000313" key="1">
    <source>
        <dbReference type="EnsemblProtists" id="HpaP808717"/>
    </source>
</evidence>
<reference evidence="1" key="2">
    <citation type="submission" date="2015-06" db="UniProtKB">
        <authorList>
            <consortium name="EnsemblProtists"/>
        </authorList>
    </citation>
    <scope>IDENTIFICATION</scope>
    <source>
        <strain evidence="1">Emoy2</strain>
    </source>
</reference>
<dbReference type="EMBL" id="JH598582">
    <property type="status" value="NOT_ANNOTATED_CDS"/>
    <property type="molecule type" value="Genomic_DNA"/>
</dbReference>
<dbReference type="HOGENOM" id="CLU_1274397_0_0_1"/>
<dbReference type="STRING" id="559515.M4BQM8"/>
<accession>M4BQM8</accession>